<reference evidence="1" key="1">
    <citation type="submission" date="2023-07" db="EMBL/GenBank/DDBJ databases">
        <title>The extreme plant-growth-promoting properties of Pantoea phytobeneficialis PF55 revealed by functional and genomic analysis.</title>
        <authorList>
            <person name="Nascimento F.X."/>
            <person name="Marcio R.J."/>
        </authorList>
    </citation>
    <scope>NUCLEOTIDE SEQUENCE</scope>
    <source>
        <strain evidence="1">PF55</strain>
    </source>
</reference>
<protein>
    <submittedName>
        <fullName evidence="1">Uncharacterized protein</fullName>
    </submittedName>
</protein>
<proteinExistence type="predicted"/>
<accession>A0ABT8XQS2</accession>
<evidence type="ECO:0000313" key="2">
    <source>
        <dbReference type="Proteomes" id="UP001171299"/>
    </source>
</evidence>
<dbReference type="Proteomes" id="UP001171299">
    <property type="component" value="Unassembled WGS sequence"/>
</dbReference>
<sequence length="57" mass="6009">MGMFSTAPALAGSRFRDDYGAVMSTLAYQPTSCRNLRSFPVVQPSQVVAVGGLNDVA</sequence>
<gene>
    <name evidence="1" type="ORF">Q3404_01760</name>
</gene>
<evidence type="ECO:0000313" key="1">
    <source>
        <dbReference type="EMBL" id="MDO6405290.1"/>
    </source>
</evidence>
<comment type="caution">
    <text evidence="1">The sequence shown here is derived from an EMBL/GenBank/DDBJ whole genome shotgun (WGS) entry which is preliminary data.</text>
</comment>
<keyword evidence="2" id="KW-1185">Reference proteome</keyword>
<dbReference type="EMBL" id="JAUOOM010000001">
    <property type="protein sequence ID" value="MDO6405290.1"/>
    <property type="molecule type" value="Genomic_DNA"/>
</dbReference>
<organism evidence="1 2">
    <name type="scientific">Pantoea phytobeneficialis</name>
    <dbReference type="NCBI Taxonomy" id="2052056"/>
    <lineage>
        <taxon>Bacteria</taxon>
        <taxon>Pseudomonadati</taxon>
        <taxon>Pseudomonadota</taxon>
        <taxon>Gammaproteobacteria</taxon>
        <taxon>Enterobacterales</taxon>
        <taxon>Erwiniaceae</taxon>
        <taxon>Pantoea</taxon>
    </lineage>
</organism>
<name>A0ABT8XQS2_9GAMM</name>